<comment type="caution">
    <text evidence="3">The sequence shown here is derived from an EMBL/GenBank/DDBJ whole genome shotgun (WGS) entry which is preliminary data.</text>
</comment>
<feature type="region of interest" description="Disordered" evidence="1">
    <location>
        <begin position="43"/>
        <end position="64"/>
    </location>
</feature>
<organism evidence="3 4">
    <name type="scientific">Dioscorea zingiberensis</name>
    <dbReference type="NCBI Taxonomy" id="325984"/>
    <lineage>
        <taxon>Eukaryota</taxon>
        <taxon>Viridiplantae</taxon>
        <taxon>Streptophyta</taxon>
        <taxon>Embryophyta</taxon>
        <taxon>Tracheophyta</taxon>
        <taxon>Spermatophyta</taxon>
        <taxon>Magnoliopsida</taxon>
        <taxon>Liliopsida</taxon>
        <taxon>Dioscoreales</taxon>
        <taxon>Dioscoreaceae</taxon>
        <taxon>Dioscorea</taxon>
    </lineage>
</organism>
<feature type="compositionally biased region" description="Polar residues" evidence="1">
    <location>
        <begin position="44"/>
        <end position="55"/>
    </location>
</feature>
<dbReference type="OrthoDB" id="2015534at2759"/>
<dbReference type="InterPro" id="IPR035965">
    <property type="entry name" value="PAS-like_dom_sf"/>
</dbReference>
<dbReference type="GO" id="GO:0006355">
    <property type="term" value="P:regulation of DNA-templated transcription"/>
    <property type="evidence" value="ECO:0007669"/>
    <property type="project" value="InterPro"/>
</dbReference>
<evidence type="ECO:0000256" key="1">
    <source>
        <dbReference type="SAM" id="MobiDB-lite"/>
    </source>
</evidence>
<protein>
    <recommendedName>
        <fullName evidence="2">PAS fold-2 domain-containing protein</fullName>
    </recommendedName>
</protein>
<accession>A0A9D5CG49</accession>
<keyword evidence="4" id="KW-1185">Reference proteome</keyword>
<evidence type="ECO:0000313" key="3">
    <source>
        <dbReference type="EMBL" id="KAJ0972239.1"/>
    </source>
</evidence>
<feature type="domain" description="PAS fold-2" evidence="2">
    <location>
        <begin position="70"/>
        <end position="103"/>
    </location>
</feature>
<feature type="region of interest" description="Disordered" evidence="1">
    <location>
        <begin position="104"/>
        <end position="129"/>
    </location>
</feature>
<dbReference type="Proteomes" id="UP001085076">
    <property type="component" value="Miscellaneous, Linkage group lg05"/>
</dbReference>
<reference evidence="3" key="1">
    <citation type="submission" date="2021-03" db="EMBL/GenBank/DDBJ databases">
        <authorList>
            <person name="Li Z."/>
            <person name="Yang C."/>
        </authorList>
    </citation>
    <scope>NUCLEOTIDE SEQUENCE</scope>
    <source>
        <strain evidence="3">Dzin_1.0</strain>
        <tissue evidence="3">Leaf</tissue>
    </source>
</reference>
<evidence type="ECO:0000259" key="2">
    <source>
        <dbReference type="Pfam" id="PF08446"/>
    </source>
</evidence>
<proteinExistence type="predicted"/>
<dbReference type="Pfam" id="PF08446">
    <property type="entry name" value="PAS_2"/>
    <property type="match status" value="1"/>
</dbReference>
<reference evidence="3" key="2">
    <citation type="journal article" date="2022" name="Hortic Res">
        <title>The genome of Dioscorea zingiberensis sheds light on the biosynthesis, origin and evolution of the medicinally important diosgenin saponins.</title>
        <authorList>
            <person name="Li Y."/>
            <person name="Tan C."/>
            <person name="Li Z."/>
            <person name="Guo J."/>
            <person name="Li S."/>
            <person name="Chen X."/>
            <person name="Wang C."/>
            <person name="Dai X."/>
            <person name="Yang H."/>
            <person name="Song W."/>
            <person name="Hou L."/>
            <person name="Xu J."/>
            <person name="Tong Z."/>
            <person name="Xu A."/>
            <person name="Yuan X."/>
            <person name="Wang W."/>
            <person name="Yang Q."/>
            <person name="Chen L."/>
            <person name="Sun Z."/>
            <person name="Wang K."/>
            <person name="Pan B."/>
            <person name="Chen J."/>
            <person name="Bao Y."/>
            <person name="Liu F."/>
            <person name="Qi X."/>
            <person name="Gang D.R."/>
            <person name="Wen J."/>
            <person name="Li J."/>
        </authorList>
    </citation>
    <scope>NUCLEOTIDE SEQUENCE</scope>
    <source>
        <strain evidence="3">Dzin_1.0</strain>
    </source>
</reference>
<feature type="compositionally biased region" description="Low complexity" evidence="1">
    <location>
        <begin position="110"/>
        <end position="122"/>
    </location>
</feature>
<sequence length="129" mass="13661">MASENHGAQTQSSGTSNACCGESVSKAIAKYTMDAQMQAVFEQSGESGRSFNYSKSVRRTSPPEQQITEYLSKIQRGGHVQPFGCTLAVNEPALRLIAFSPCPPSTLPQSSGSTPTSVPSSGLFRREAG</sequence>
<dbReference type="SUPFAM" id="SSF55785">
    <property type="entry name" value="PYP-like sensor domain (PAS domain)"/>
    <property type="match status" value="1"/>
</dbReference>
<dbReference type="InterPro" id="IPR013654">
    <property type="entry name" value="PAS_2"/>
</dbReference>
<dbReference type="AlphaFoldDB" id="A0A9D5CG49"/>
<gene>
    <name evidence="3" type="ORF">J5N97_020198</name>
</gene>
<name>A0A9D5CG49_9LILI</name>
<evidence type="ECO:0000313" key="4">
    <source>
        <dbReference type="Proteomes" id="UP001085076"/>
    </source>
</evidence>
<dbReference type="EMBL" id="JAGGNH010000005">
    <property type="protein sequence ID" value="KAJ0972239.1"/>
    <property type="molecule type" value="Genomic_DNA"/>
</dbReference>